<dbReference type="eggNOG" id="COG3793">
    <property type="taxonomic scope" value="Bacteria"/>
</dbReference>
<name>D0LXL4_HALO1</name>
<dbReference type="EMBL" id="CP001804">
    <property type="protein sequence ID" value="ACY17769.1"/>
    <property type="molecule type" value="Genomic_DNA"/>
</dbReference>
<proteinExistence type="predicted"/>
<dbReference type="AlphaFoldDB" id="D0LXL4"/>
<dbReference type="KEGG" id="hoh:Hoch_5284"/>
<dbReference type="HOGENOM" id="CLU_2141669_0_0_7"/>
<sequence>MSEQGQDKRLHLELIKLLLQVAWADDRVEDFERAHLRAMAQEGGLDAEQSAALEACLDGHAPLPAPDLGFLRAHRDAALAAAQQLMVGDHEVARGELIVFDELRTLLGG</sequence>
<accession>D0LXL4</accession>
<organism evidence="1 2">
    <name type="scientific">Haliangium ochraceum (strain DSM 14365 / JCM 11303 / SMP-2)</name>
    <dbReference type="NCBI Taxonomy" id="502025"/>
    <lineage>
        <taxon>Bacteria</taxon>
        <taxon>Pseudomonadati</taxon>
        <taxon>Myxococcota</taxon>
        <taxon>Polyangia</taxon>
        <taxon>Haliangiales</taxon>
        <taxon>Kofleriaceae</taxon>
        <taxon>Haliangium</taxon>
    </lineage>
</organism>
<keyword evidence="2" id="KW-1185">Reference proteome</keyword>
<protein>
    <recommendedName>
        <fullName evidence="3">Co-chaperone DjlA N-terminal domain-containing protein</fullName>
    </recommendedName>
</protein>
<dbReference type="RefSeq" id="WP_012830361.1">
    <property type="nucleotide sequence ID" value="NC_013440.1"/>
</dbReference>
<reference evidence="1 2" key="1">
    <citation type="journal article" date="2010" name="Stand. Genomic Sci.">
        <title>Complete genome sequence of Haliangium ochraceum type strain (SMP-2).</title>
        <authorList>
            <consortium name="US DOE Joint Genome Institute (JGI-PGF)"/>
            <person name="Ivanova N."/>
            <person name="Daum C."/>
            <person name="Lang E."/>
            <person name="Abt B."/>
            <person name="Kopitz M."/>
            <person name="Saunders E."/>
            <person name="Lapidus A."/>
            <person name="Lucas S."/>
            <person name="Glavina Del Rio T."/>
            <person name="Nolan M."/>
            <person name="Tice H."/>
            <person name="Copeland A."/>
            <person name="Cheng J.F."/>
            <person name="Chen F."/>
            <person name="Bruce D."/>
            <person name="Goodwin L."/>
            <person name="Pitluck S."/>
            <person name="Mavromatis K."/>
            <person name="Pati A."/>
            <person name="Mikhailova N."/>
            <person name="Chen A."/>
            <person name="Palaniappan K."/>
            <person name="Land M."/>
            <person name="Hauser L."/>
            <person name="Chang Y.J."/>
            <person name="Jeffries C.D."/>
            <person name="Detter J.C."/>
            <person name="Brettin T."/>
            <person name="Rohde M."/>
            <person name="Goker M."/>
            <person name="Bristow J."/>
            <person name="Markowitz V."/>
            <person name="Eisen J.A."/>
            <person name="Hugenholtz P."/>
            <person name="Kyrpides N.C."/>
            <person name="Klenk H.P."/>
        </authorList>
    </citation>
    <scope>NUCLEOTIDE SEQUENCE [LARGE SCALE GENOMIC DNA]</scope>
    <source>
        <strain evidence="2">DSM 14365 / CIP 107738 / JCM 11303 / AJ 13395 / SMP-2</strain>
    </source>
</reference>
<evidence type="ECO:0000313" key="2">
    <source>
        <dbReference type="Proteomes" id="UP000001880"/>
    </source>
</evidence>
<dbReference type="Proteomes" id="UP000001880">
    <property type="component" value="Chromosome"/>
</dbReference>
<dbReference type="SUPFAM" id="SSF158682">
    <property type="entry name" value="TerB-like"/>
    <property type="match status" value="1"/>
</dbReference>
<dbReference type="OrthoDB" id="5515994at2"/>
<dbReference type="Gene3D" id="1.10.3680.10">
    <property type="entry name" value="TerB-like"/>
    <property type="match status" value="1"/>
</dbReference>
<dbReference type="InterPro" id="IPR029024">
    <property type="entry name" value="TerB-like"/>
</dbReference>
<evidence type="ECO:0000313" key="1">
    <source>
        <dbReference type="EMBL" id="ACY17769.1"/>
    </source>
</evidence>
<gene>
    <name evidence="1" type="ordered locus">Hoch_5284</name>
</gene>
<evidence type="ECO:0008006" key="3">
    <source>
        <dbReference type="Google" id="ProtNLM"/>
    </source>
</evidence>